<evidence type="ECO:0000313" key="1">
    <source>
        <dbReference type="EMBL" id="SJM92228.1"/>
    </source>
</evidence>
<proteinExistence type="predicted"/>
<sequence>MAFRACYQPLLISQNLTTVFRPGNRRWPSWRGYIAGEIVTARVIHRCGSDALGIAPAFTSLRIPIRIRCVRVMSVDQLVATDFTGSSPDIADRQGLIDHLFEIYGRPIEDYGSQVTLIAFEYLSAGATHPDGPR</sequence>
<dbReference type="AlphaFoldDB" id="A0A1R4H7H3"/>
<reference evidence="2" key="1">
    <citation type="submission" date="2017-02" db="EMBL/GenBank/DDBJ databases">
        <authorList>
            <person name="Daims H."/>
        </authorList>
    </citation>
    <scope>NUCLEOTIDE SEQUENCE [LARGE SCALE GENOMIC DNA]</scope>
</reference>
<evidence type="ECO:0000313" key="2">
    <source>
        <dbReference type="Proteomes" id="UP000195442"/>
    </source>
</evidence>
<organism evidence="1 2">
    <name type="scientific">Crenothrix polyspora</name>
    <dbReference type="NCBI Taxonomy" id="360316"/>
    <lineage>
        <taxon>Bacteria</taxon>
        <taxon>Pseudomonadati</taxon>
        <taxon>Pseudomonadota</taxon>
        <taxon>Gammaproteobacteria</taxon>
        <taxon>Methylococcales</taxon>
        <taxon>Crenotrichaceae</taxon>
        <taxon>Crenothrix</taxon>
    </lineage>
</organism>
<evidence type="ECO:0008006" key="3">
    <source>
        <dbReference type="Google" id="ProtNLM"/>
    </source>
</evidence>
<name>A0A1R4H7H3_9GAMM</name>
<dbReference type="EMBL" id="FUKJ01000178">
    <property type="protein sequence ID" value="SJM92228.1"/>
    <property type="molecule type" value="Genomic_DNA"/>
</dbReference>
<protein>
    <recommendedName>
        <fullName evidence="3">ASCH domain-containing protein</fullName>
    </recommendedName>
</protein>
<dbReference type="Proteomes" id="UP000195442">
    <property type="component" value="Unassembled WGS sequence"/>
</dbReference>
<keyword evidence="2" id="KW-1185">Reference proteome</keyword>
<gene>
    <name evidence="1" type="ORF">CRENPOLYSF2_2590001</name>
</gene>
<accession>A0A1R4H7H3</accession>
<dbReference type="OrthoDB" id="9859403at2"/>